<dbReference type="AlphaFoldDB" id="A0A0D2MT66"/>
<sequence length="373" mass="39557">MSQLSRDMSKLDRGVSKLSRNMSELDRGVSKLSRNMSELDRGISQLGSGVSKLDRGISQLSSGVSELGRGVGQLGSGMSETEALLGYLVEDSLRGKAAAVVGPAYVEPLVARSLVDLARMWPPGYAAKAAPGRARRPPRDPLLRTGHLAASFASALADARVPLRLLLGLRPQAMCDDASAPAWVDERGQLCVAAVGDSIGRVQEEALQQLLSKVLQAATLSGEEQVEELLSPGGAGVACAVAAAFPGAYLADEAGGAGDVAAPYLPQLPRFPPEELEFDFRGSMKITPNGAWCDIGEAKLRTDYSSAVQELGLRLGVLRWLLVACCGVPERGVDAVGRLFVPASGELRPAPLDESEEEVARSVWRFRLRMDPV</sequence>
<reference evidence="1 2" key="1">
    <citation type="journal article" date="2013" name="BMC Genomics">
        <title>Reconstruction of the lipid metabolism for the microalga Monoraphidium neglectum from its genome sequence reveals characteristics suitable for biofuel production.</title>
        <authorList>
            <person name="Bogen C."/>
            <person name="Al-Dilaimi A."/>
            <person name="Albersmeier A."/>
            <person name="Wichmann J."/>
            <person name="Grundmann M."/>
            <person name="Rupp O."/>
            <person name="Lauersen K.J."/>
            <person name="Blifernez-Klassen O."/>
            <person name="Kalinowski J."/>
            <person name="Goesmann A."/>
            <person name="Mussgnug J.H."/>
            <person name="Kruse O."/>
        </authorList>
    </citation>
    <scope>NUCLEOTIDE SEQUENCE [LARGE SCALE GENOMIC DNA]</scope>
    <source>
        <strain evidence="1 2">SAG 48.87</strain>
    </source>
</reference>
<dbReference type="OrthoDB" id="4961461at2759"/>
<dbReference type="Gene3D" id="1.10.287.950">
    <property type="entry name" value="Methyl-accepting chemotaxis protein"/>
    <property type="match status" value="1"/>
</dbReference>
<evidence type="ECO:0000313" key="2">
    <source>
        <dbReference type="Proteomes" id="UP000054498"/>
    </source>
</evidence>
<accession>A0A0D2MT66</accession>
<evidence type="ECO:0000313" key="1">
    <source>
        <dbReference type="EMBL" id="KIZ05765.1"/>
    </source>
</evidence>
<proteinExistence type="predicted"/>
<dbReference type="GeneID" id="25735066"/>
<organism evidence="1 2">
    <name type="scientific">Monoraphidium neglectum</name>
    <dbReference type="NCBI Taxonomy" id="145388"/>
    <lineage>
        <taxon>Eukaryota</taxon>
        <taxon>Viridiplantae</taxon>
        <taxon>Chlorophyta</taxon>
        <taxon>core chlorophytes</taxon>
        <taxon>Chlorophyceae</taxon>
        <taxon>CS clade</taxon>
        <taxon>Sphaeropleales</taxon>
        <taxon>Selenastraceae</taxon>
        <taxon>Monoraphidium</taxon>
    </lineage>
</organism>
<dbReference type="RefSeq" id="XP_013904784.1">
    <property type="nucleotide sequence ID" value="XM_014049330.1"/>
</dbReference>
<gene>
    <name evidence="1" type="ORF">MNEG_2188</name>
</gene>
<protein>
    <submittedName>
        <fullName evidence="1">Uncharacterized protein</fullName>
    </submittedName>
</protein>
<dbReference type="EMBL" id="KK100459">
    <property type="protein sequence ID" value="KIZ05765.1"/>
    <property type="molecule type" value="Genomic_DNA"/>
</dbReference>
<dbReference type="KEGG" id="mng:MNEG_2188"/>
<keyword evidence="2" id="KW-1185">Reference proteome</keyword>
<dbReference type="Proteomes" id="UP000054498">
    <property type="component" value="Unassembled WGS sequence"/>
</dbReference>
<name>A0A0D2MT66_9CHLO</name>